<dbReference type="InterPro" id="IPR000467">
    <property type="entry name" value="G_patch_dom"/>
</dbReference>
<evidence type="ECO:0000259" key="5">
    <source>
        <dbReference type="PROSITE" id="PS50174"/>
    </source>
</evidence>
<accession>A0A8T0RQC9</accession>
<dbReference type="EMBL" id="CM029046">
    <property type="protein sequence ID" value="KAG2586749.1"/>
    <property type="molecule type" value="Genomic_DNA"/>
</dbReference>
<dbReference type="GO" id="GO:0005634">
    <property type="term" value="C:nucleus"/>
    <property type="evidence" value="ECO:0007669"/>
    <property type="project" value="UniProtKB-SubCell"/>
</dbReference>
<feature type="domain" description="G-patch" evidence="5">
    <location>
        <begin position="444"/>
        <end position="490"/>
    </location>
</feature>
<dbReference type="AlphaFoldDB" id="A0A8T0RQC9"/>
<dbReference type="Proteomes" id="UP000823388">
    <property type="component" value="Chromosome 5N"/>
</dbReference>
<dbReference type="PANTHER" id="PTHR13948">
    <property type="entry name" value="RNA-BINDING PROTEIN"/>
    <property type="match status" value="1"/>
</dbReference>
<feature type="compositionally biased region" description="Polar residues" evidence="4">
    <location>
        <begin position="189"/>
        <end position="211"/>
    </location>
</feature>
<dbReference type="InterPro" id="IPR041591">
    <property type="entry name" value="OCRE"/>
</dbReference>
<feature type="compositionally biased region" description="Basic and acidic residues" evidence="4">
    <location>
        <begin position="212"/>
        <end position="221"/>
    </location>
</feature>
<dbReference type="GO" id="GO:0000398">
    <property type="term" value="P:mRNA splicing, via spliceosome"/>
    <property type="evidence" value="ECO:0007669"/>
    <property type="project" value="TreeGrafter"/>
</dbReference>
<feature type="region of interest" description="Disordered" evidence="4">
    <location>
        <begin position="1"/>
        <end position="53"/>
    </location>
</feature>
<evidence type="ECO:0000256" key="2">
    <source>
        <dbReference type="ARBA" id="ARBA00022884"/>
    </source>
</evidence>
<dbReference type="PROSITE" id="PS50174">
    <property type="entry name" value="G_PATCH"/>
    <property type="match status" value="1"/>
</dbReference>
<evidence type="ECO:0000256" key="3">
    <source>
        <dbReference type="ARBA" id="ARBA00023242"/>
    </source>
</evidence>
<dbReference type="CDD" id="cd16074">
    <property type="entry name" value="OCRE"/>
    <property type="match status" value="1"/>
</dbReference>
<feature type="compositionally biased region" description="Basic and acidic residues" evidence="4">
    <location>
        <begin position="178"/>
        <end position="188"/>
    </location>
</feature>
<proteinExistence type="predicted"/>
<dbReference type="Pfam" id="PF17780">
    <property type="entry name" value="OCRE"/>
    <property type="match status" value="1"/>
</dbReference>
<feature type="region of interest" description="Disordered" evidence="4">
    <location>
        <begin position="173"/>
        <end position="228"/>
    </location>
</feature>
<evidence type="ECO:0000313" key="7">
    <source>
        <dbReference type="Proteomes" id="UP000823388"/>
    </source>
</evidence>
<evidence type="ECO:0000256" key="1">
    <source>
        <dbReference type="ARBA" id="ARBA00004123"/>
    </source>
</evidence>
<keyword evidence="2" id="KW-0694">RNA-binding</keyword>
<evidence type="ECO:0000256" key="4">
    <source>
        <dbReference type="SAM" id="MobiDB-lite"/>
    </source>
</evidence>
<dbReference type="OrthoDB" id="4822at2759"/>
<dbReference type="Pfam" id="PF01585">
    <property type="entry name" value="G-patch"/>
    <property type="match status" value="1"/>
</dbReference>
<comment type="caution">
    <text evidence="6">The sequence shown here is derived from an EMBL/GenBank/DDBJ whole genome shotgun (WGS) entry which is preliminary data.</text>
</comment>
<name>A0A8T0RQC9_PANVG</name>
<protein>
    <recommendedName>
        <fullName evidence="5">G-patch domain-containing protein</fullName>
    </recommendedName>
</protein>
<reference evidence="6" key="1">
    <citation type="submission" date="2020-05" db="EMBL/GenBank/DDBJ databases">
        <title>WGS assembly of Panicum virgatum.</title>
        <authorList>
            <person name="Lovell J.T."/>
            <person name="Jenkins J."/>
            <person name="Shu S."/>
            <person name="Juenger T.E."/>
            <person name="Schmutz J."/>
        </authorList>
    </citation>
    <scope>NUCLEOTIDE SEQUENCE</scope>
    <source>
        <strain evidence="6">AP13</strain>
    </source>
</reference>
<dbReference type="GO" id="GO:0003723">
    <property type="term" value="F:RNA binding"/>
    <property type="evidence" value="ECO:0007669"/>
    <property type="project" value="UniProtKB-KW"/>
</dbReference>
<dbReference type="SMART" id="SM00443">
    <property type="entry name" value="G_patch"/>
    <property type="match status" value="1"/>
</dbReference>
<keyword evidence="7" id="KW-1185">Reference proteome</keyword>
<evidence type="ECO:0000313" key="6">
    <source>
        <dbReference type="EMBL" id="KAG2586749.1"/>
    </source>
</evidence>
<gene>
    <name evidence="6" type="ORF">PVAP13_5NG075100</name>
</gene>
<comment type="subcellular location">
    <subcellularLocation>
        <location evidence="1">Nucleus</location>
    </subcellularLocation>
</comment>
<organism evidence="6 7">
    <name type="scientific">Panicum virgatum</name>
    <name type="common">Blackwell switchgrass</name>
    <dbReference type="NCBI Taxonomy" id="38727"/>
    <lineage>
        <taxon>Eukaryota</taxon>
        <taxon>Viridiplantae</taxon>
        <taxon>Streptophyta</taxon>
        <taxon>Embryophyta</taxon>
        <taxon>Tracheophyta</taxon>
        <taxon>Spermatophyta</taxon>
        <taxon>Magnoliopsida</taxon>
        <taxon>Liliopsida</taxon>
        <taxon>Poales</taxon>
        <taxon>Poaceae</taxon>
        <taxon>PACMAD clade</taxon>
        <taxon>Panicoideae</taxon>
        <taxon>Panicodae</taxon>
        <taxon>Paniceae</taxon>
        <taxon>Panicinae</taxon>
        <taxon>Panicum</taxon>
        <taxon>Panicum sect. Hiantes</taxon>
    </lineage>
</organism>
<keyword evidence="3" id="KW-0539">Nucleus</keyword>
<dbReference type="PANTHER" id="PTHR13948:SF38">
    <property type="entry name" value="D111_G-PATCH DOMAIN-CONTAINING PROTEIN"/>
    <property type="match status" value="1"/>
</dbReference>
<sequence length="491" mass="54029">MSGERRRWRAAAAARRQSGPSNRSDGGSGAAGRPYHVRRTAAMEGSGGGAAAEGAGAGFEWDADSQLYHHASTGFYHDPVAGWYYSSRDGQYYIYENGSYMPLTTDLGNEPTSKYPYDEASQDVWEISSGLEQPTPDDENERVGPPSEWMEETLINLYLSGYSNREVIAESSLGNTHINEEDRNETTGDKLSNLTSGSASASLNDASSQQVENERETKNSTDVDESLGEEEEKWLAQYGQVERVNDDVPLLPTIDIWDWYVVQDHVSKGQPVARLVGCLSRGSSKLHPSLPTRGGRLRTASVSEVHLDLVRVSTGKLYRLRNPGRKYLASLSAYDSSNPTKDWGFPDIYANPDINLNKQSTAQYQSEVADESSIEGGISTANGKEQKTKVYRDRAAERRNLHRGLGIGPGQKQSNIISSDEYEGIDDIDSMGTASVDMNFRSSGLHSAKRIMENMGWKEGEGLGKSRRGIVELIQPLINKHGTGLGWNQTR</sequence>